<evidence type="ECO:0000256" key="3">
    <source>
        <dbReference type="SAM" id="MobiDB-lite"/>
    </source>
</evidence>
<name>A0AAW2CR67_9ROSI</name>
<dbReference type="PANTHER" id="PTHR24186:SF46">
    <property type="entry name" value="PROTEIN ACCELERATED CELL DEATH 6-LIKE"/>
    <property type="match status" value="1"/>
</dbReference>
<dbReference type="SMART" id="SM00248">
    <property type="entry name" value="ANK"/>
    <property type="match status" value="4"/>
</dbReference>
<dbReference type="PANTHER" id="PTHR24186">
    <property type="entry name" value="PROTEIN PHOSPHATASE 1 REGULATORY SUBUNIT"/>
    <property type="match status" value="1"/>
</dbReference>
<organism evidence="4 5">
    <name type="scientific">Lithocarpus litseifolius</name>
    <dbReference type="NCBI Taxonomy" id="425828"/>
    <lineage>
        <taxon>Eukaryota</taxon>
        <taxon>Viridiplantae</taxon>
        <taxon>Streptophyta</taxon>
        <taxon>Embryophyta</taxon>
        <taxon>Tracheophyta</taxon>
        <taxon>Spermatophyta</taxon>
        <taxon>Magnoliopsida</taxon>
        <taxon>eudicotyledons</taxon>
        <taxon>Gunneridae</taxon>
        <taxon>Pentapetalae</taxon>
        <taxon>rosids</taxon>
        <taxon>fabids</taxon>
        <taxon>Fagales</taxon>
        <taxon>Fagaceae</taxon>
        <taxon>Lithocarpus</taxon>
    </lineage>
</organism>
<dbReference type="EMBL" id="JAZDWU010000006">
    <property type="protein sequence ID" value="KAK9999902.1"/>
    <property type="molecule type" value="Genomic_DNA"/>
</dbReference>
<dbReference type="SUPFAM" id="SSF48403">
    <property type="entry name" value="Ankyrin repeat"/>
    <property type="match status" value="1"/>
</dbReference>
<gene>
    <name evidence="4" type="ORF">SO802_019505</name>
</gene>
<evidence type="ECO:0000256" key="1">
    <source>
        <dbReference type="ARBA" id="ARBA00022737"/>
    </source>
</evidence>
<feature type="compositionally biased region" description="Acidic residues" evidence="3">
    <location>
        <begin position="41"/>
        <end position="52"/>
    </location>
</feature>
<dbReference type="Proteomes" id="UP001459277">
    <property type="component" value="Unassembled WGS sequence"/>
</dbReference>
<dbReference type="Pfam" id="PF12796">
    <property type="entry name" value="Ank_2"/>
    <property type="match status" value="2"/>
</dbReference>
<keyword evidence="1" id="KW-0677">Repeat</keyword>
<dbReference type="InterPro" id="IPR036770">
    <property type="entry name" value="Ankyrin_rpt-contain_sf"/>
</dbReference>
<protein>
    <submittedName>
        <fullName evidence="4">Uncharacterized protein</fullName>
    </submittedName>
</protein>
<sequence>MPRKRSYSSPQTHGLGRRRLLVIDAEMERKLPKDLERVEESETETEEEEEEEITARPKRKLKTSKISTDVSRRAANMHPDLYMAAKRGDIDFIKNLIAEDMERPVLVVDLVLKTKYSEIADFLVETNPEASHCLNQEHKSPLYMAAEAGDAEMVKLMIEKTDGIIMAMVDAGDRILLPSVKLIAHSAITVKNIDVLDSVMSEKPHRIKDRDGEGMTPLSYAASIGYLQEVCYFLNKFADYIYESDQNGFFPIHTASSRGHIKIVQEFIQRCPDSFELLNH</sequence>
<proteinExistence type="predicted"/>
<feature type="region of interest" description="Disordered" evidence="3">
    <location>
        <begin position="32"/>
        <end position="60"/>
    </location>
</feature>
<keyword evidence="5" id="KW-1185">Reference proteome</keyword>
<evidence type="ECO:0000313" key="4">
    <source>
        <dbReference type="EMBL" id="KAK9999902.1"/>
    </source>
</evidence>
<accession>A0AAW2CR67</accession>
<keyword evidence="2" id="KW-0040">ANK repeat</keyword>
<dbReference type="AlphaFoldDB" id="A0AAW2CR67"/>
<comment type="caution">
    <text evidence="4">The sequence shown here is derived from an EMBL/GenBank/DDBJ whole genome shotgun (WGS) entry which is preliminary data.</text>
</comment>
<evidence type="ECO:0000256" key="2">
    <source>
        <dbReference type="ARBA" id="ARBA00023043"/>
    </source>
</evidence>
<dbReference type="GO" id="GO:0005886">
    <property type="term" value="C:plasma membrane"/>
    <property type="evidence" value="ECO:0007669"/>
    <property type="project" value="TreeGrafter"/>
</dbReference>
<dbReference type="InterPro" id="IPR002110">
    <property type="entry name" value="Ankyrin_rpt"/>
</dbReference>
<evidence type="ECO:0000313" key="5">
    <source>
        <dbReference type="Proteomes" id="UP001459277"/>
    </source>
</evidence>
<dbReference type="Gene3D" id="1.25.40.20">
    <property type="entry name" value="Ankyrin repeat-containing domain"/>
    <property type="match status" value="2"/>
</dbReference>
<reference evidence="4 5" key="1">
    <citation type="submission" date="2024-01" db="EMBL/GenBank/DDBJ databases">
        <title>A telomere-to-telomere, gap-free genome of sweet tea (Lithocarpus litseifolius).</title>
        <authorList>
            <person name="Zhou J."/>
        </authorList>
    </citation>
    <scope>NUCLEOTIDE SEQUENCE [LARGE SCALE GENOMIC DNA]</scope>
    <source>
        <strain evidence="4">Zhou-2022a</strain>
        <tissue evidence="4">Leaf</tissue>
    </source>
</reference>